<accession>A0A2G5C813</accession>
<evidence type="ECO:0000313" key="3">
    <source>
        <dbReference type="Proteomes" id="UP000230069"/>
    </source>
</evidence>
<evidence type="ECO:0000313" key="2">
    <source>
        <dbReference type="EMBL" id="PIA27419.1"/>
    </source>
</evidence>
<dbReference type="AlphaFoldDB" id="A0A2G5C813"/>
<keyword evidence="3" id="KW-1185">Reference proteome</keyword>
<sequence length="101" mass="11425">MTDYQHSGFVWFRNILMITQPKFQLGFHFSTEPTHKWLCSKFCLWIPGDSLTLCWKTELQSMFAGTQGIAGFSPAALPLLSPLLLLKFGVMFGFFIVGCVV</sequence>
<name>A0A2G5C813_AQUCA</name>
<dbReference type="InParanoid" id="A0A2G5C813"/>
<gene>
    <name evidence="2" type="ORF">AQUCO_07800036v1</name>
</gene>
<keyword evidence="1" id="KW-1133">Transmembrane helix</keyword>
<protein>
    <submittedName>
        <fullName evidence="2">Uncharacterized protein</fullName>
    </submittedName>
</protein>
<organism evidence="2 3">
    <name type="scientific">Aquilegia coerulea</name>
    <name type="common">Rocky mountain columbine</name>
    <dbReference type="NCBI Taxonomy" id="218851"/>
    <lineage>
        <taxon>Eukaryota</taxon>
        <taxon>Viridiplantae</taxon>
        <taxon>Streptophyta</taxon>
        <taxon>Embryophyta</taxon>
        <taxon>Tracheophyta</taxon>
        <taxon>Spermatophyta</taxon>
        <taxon>Magnoliopsida</taxon>
        <taxon>Ranunculales</taxon>
        <taxon>Ranunculaceae</taxon>
        <taxon>Thalictroideae</taxon>
        <taxon>Aquilegia</taxon>
    </lineage>
</organism>
<keyword evidence="1" id="KW-0812">Transmembrane</keyword>
<feature type="transmembrane region" description="Helical" evidence="1">
    <location>
        <begin position="79"/>
        <end position="100"/>
    </location>
</feature>
<keyword evidence="1" id="KW-0472">Membrane</keyword>
<proteinExistence type="predicted"/>
<dbReference type="EMBL" id="KZ305095">
    <property type="protein sequence ID" value="PIA27419.1"/>
    <property type="molecule type" value="Genomic_DNA"/>
</dbReference>
<reference evidence="2 3" key="1">
    <citation type="submission" date="2017-09" db="EMBL/GenBank/DDBJ databases">
        <title>WGS assembly of Aquilegia coerulea Goldsmith.</title>
        <authorList>
            <person name="Hodges S."/>
            <person name="Kramer E."/>
            <person name="Nordborg M."/>
            <person name="Tomkins J."/>
            <person name="Borevitz J."/>
            <person name="Derieg N."/>
            <person name="Yan J."/>
            <person name="Mihaltcheva S."/>
            <person name="Hayes R.D."/>
            <person name="Rokhsar D."/>
        </authorList>
    </citation>
    <scope>NUCLEOTIDE SEQUENCE [LARGE SCALE GENOMIC DNA]</scope>
    <source>
        <strain evidence="3">cv. Goldsmith</strain>
    </source>
</reference>
<evidence type="ECO:0000256" key="1">
    <source>
        <dbReference type="SAM" id="Phobius"/>
    </source>
</evidence>
<dbReference type="Proteomes" id="UP000230069">
    <property type="component" value="Unassembled WGS sequence"/>
</dbReference>